<dbReference type="InterPro" id="IPR040256">
    <property type="entry name" value="At4g02000-like"/>
</dbReference>
<name>A0AAX6FDM7_IRIPA</name>
<dbReference type="EMBL" id="JANAVB010029815">
    <property type="protein sequence ID" value="KAJ6814426.1"/>
    <property type="molecule type" value="Genomic_DNA"/>
</dbReference>
<reference evidence="1" key="2">
    <citation type="submission" date="2023-04" db="EMBL/GenBank/DDBJ databases">
        <authorList>
            <person name="Bruccoleri R.E."/>
            <person name="Oakeley E.J."/>
            <person name="Faust A.-M."/>
            <person name="Dessus-Babus S."/>
            <person name="Altorfer M."/>
            <person name="Burckhardt D."/>
            <person name="Oertli M."/>
            <person name="Naumann U."/>
            <person name="Petersen F."/>
            <person name="Wong J."/>
        </authorList>
    </citation>
    <scope>NUCLEOTIDE SEQUENCE</scope>
    <source>
        <strain evidence="1">GSM-AAB239-AS_SAM_17_03QT</strain>
        <tissue evidence="1">Leaf</tissue>
    </source>
</reference>
<sequence>MPKTHSGERKHLQLGLAHAFSIVPMNLGHVILHLTSADDFGRVWTRGSCSTDSSSFRLLKWSSDFCPKEESYVAAVWVSFPNPHLMSFIPAALKRMANSFGIFLTIAEETRLFSRANSAKVCVEVDLLKCSP</sequence>
<proteinExistence type="predicted"/>
<organism evidence="1 2">
    <name type="scientific">Iris pallida</name>
    <name type="common">Sweet iris</name>
    <dbReference type="NCBI Taxonomy" id="29817"/>
    <lineage>
        <taxon>Eukaryota</taxon>
        <taxon>Viridiplantae</taxon>
        <taxon>Streptophyta</taxon>
        <taxon>Embryophyta</taxon>
        <taxon>Tracheophyta</taxon>
        <taxon>Spermatophyta</taxon>
        <taxon>Magnoliopsida</taxon>
        <taxon>Liliopsida</taxon>
        <taxon>Asparagales</taxon>
        <taxon>Iridaceae</taxon>
        <taxon>Iridoideae</taxon>
        <taxon>Irideae</taxon>
        <taxon>Iris</taxon>
    </lineage>
</organism>
<dbReference type="AlphaFoldDB" id="A0AAX6FDM7"/>
<accession>A0AAX6FDM7</accession>
<protein>
    <recommendedName>
        <fullName evidence="3">DUF4283 domain-containing protein</fullName>
    </recommendedName>
</protein>
<dbReference type="PANTHER" id="PTHR31286:SF180">
    <property type="entry name" value="OS10G0362600 PROTEIN"/>
    <property type="match status" value="1"/>
</dbReference>
<evidence type="ECO:0000313" key="2">
    <source>
        <dbReference type="Proteomes" id="UP001140949"/>
    </source>
</evidence>
<dbReference type="PANTHER" id="PTHR31286">
    <property type="entry name" value="GLYCINE-RICH CELL WALL STRUCTURAL PROTEIN 1.8-LIKE"/>
    <property type="match status" value="1"/>
</dbReference>
<evidence type="ECO:0008006" key="3">
    <source>
        <dbReference type="Google" id="ProtNLM"/>
    </source>
</evidence>
<evidence type="ECO:0000313" key="1">
    <source>
        <dbReference type="EMBL" id="KAJ6814426.1"/>
    </source>
</evidence>
<reference evidence="1" key="1">
    <citation type="journal article" date="2023" name="GigaByte">
        <title>Genome assembly of the bearded iris, Iris pallida Lam.</title>
        <authorList>
            <person name="Bruccoleri R.E."/>
            <person name="Oakeley E.J."/>
            <person name="Faust A.M.E."/>
            <person name="Altorfer M."/>
            <person name="Dessus-Babus S."/>
            <person name="Burckhardt D."/>
            <person name="Oertli M."/>
            <person name="Naumann U."/>
            <person name="Petersen F."/>
            <person name="Wong J."/>
        </authorList>
    </citation>
    <scope>NUCLEOTIDE SEQUENCE</scope>
    <source>
        <strain evidence="1">GSM-AAB239-AS_SAM_17_03QT</strain>
    </source>
</reference>
<comment type="caution">
    <text evidence="1">The sequence shown here is derived from an EMBL/GenBank/DDBJ whole genome shotgun (WGS) entry which is preliminary data.</text>
</comment>
<keyword evidence="2" id="KW-1185">Reference proteome</keyword>
<dbReference type="Proteomes" id="UP001140949">
    <property type="component" value="Unassembled WGS sequence"/>
</dbReference>
<gene>
    <name evidence="1" type="ORF">M6B38_140045</name>
</gene>